<proteinExistence type="predicted"/>
<protein>
    <submittedName>
        <fullName evidence="1">Uncharacterized protein</fullName>
    </submittedName>
</protein>
<reference evidence="1" key="1">
    <citation type="submission" date="2023-03" db="EMBL/GenBank/DDBJ databases">
        <title>Massive genome expansion in bonnet fungi (Mycena s.s.) driven by repeated elements and novel gene families across ecological guilds.</title>
        <authorList>
            <consortium name="Lawrence Berkeley National Laboratory"/>
            <person name="Harder C.B."/>
            <person name="Miyauchi S."/>
            <person name="Viragh M."/>
            <person name="Kuo A."/>
            <person name="Thoen E."/>
            <person name="Andreopoulos B."/>
            <person name="Lu D."/>
            <person name="Skrede I."/>
            <person name="Drula E."/>
            <person name="Henrissat B."/>
            <person name="Morin E."/>
            <person name="Kohler A."/>
            <person name="Barry K."/>
            <person name="LaButti K."/>
            <person name="Morin E."/>
            <person name="Salamov A."/>
            <person name="Lipzen A."/>
            <person name="Mereny Z."/>
            <person name="Hegedus B."/>
            <person name="Baldrian P."/>
            <person name="Stursova M."/>
            <person name="Weitz H."/>
            <person name="Taylor A."/>
            <person name="Grigoriev I.V."/>
            <person name="Nagy L.G."/>
            <person name="Martin F."/>
            <person name="Kauserud H."/>
        </authorList>
    </citation>
    <scope>NUCLEOTIDE SEQUENCE</scope>
    <source>
        <strain evidence="1">CBHHK200</strain>
    </source>
</reference>
<dbReference type="AlphaFoldDB" id="A0AAD6X7C8"/>
<organism evidence="1 3">
    <name type="scientific">Mycena alexandri</name>
    <dbReference type="NCBI Taxonomy" id="1745969"/>
    <lineage>
        <taxon>Eukaryota</taxon>
        <taxon>Fungi</taxon>
        <taxon>Dikarya</taxon>
        <taxon>Basidiomycota</taxon>
        <taxon>Agaricomycotina</taxon>
        <taxon>Agaricomycetes</taxon>
        <taxon>Agaricomycetidae</taxon>
        <taxon>Agaricales</taxon>
        <taxon>Marasmiineae</taxon>
        <taxon>Mycenaceae</taxon>
        <taxon>Mycena</taxon>
    </lineage>
</organism>
<evidence type="ECO:0000313" key="3">
    <source>
        <dbReference type="Proteomes" id="UP001218188"/>
    </source>
</evidence>
<dbReference type="EMBL" id="JARJCM010000054">
    <property type="protein sequence ID" value="KAJ7034878.1"/>
    <property type="molecule type" value="Genomic_DNA"/>
</dbReference>
<dbReference type="Proteomes" id="UP001218188">
    <property type="component" value="Unassembled WGS sequence"/>
</dbReference>
<keyword evidence="3" id="KW-1185">Reference proteome</keyword>
<gene>
    <name evidence="1" type="ORF">C8F04DRAFT_1182874</name>
    <name evidence="2" type="ORF">C8F04DRAFT_1259554</name>
</gene>
<evidence type="ECO:0000313" key="2">
    <source>
        <dbReference type="EMBL" id="KAJ7034878.1"/>
    </source>
</evidence>
<sequence>MTNNSVPTTAIPVSNSPQEELEAALALTVRLAQTSLAMAKQCLDLQTRLPGIVNAAIDAGVTTALPPAPVWVRLTPRTPAQIEAEHPNGHLDDSNKSWHVVYRGRDPGLYDSVNLSDYQVLGVPNGRRQKITGFAAALTFYRQKYAAQEVEKWGQADAASTSQSYSHGQVTVSVTIG</sequence>
<evidence type="ECO:0000313" key="1">
    <source>
        <dbReference type="EMBL" id="KAJ7034869.1"/>
    </source>
</evidence>
<name>A0AAD6X7C8_9AGAR</name>
<accession>A0AAD6X7C8</accession>
<dbReference type="EMBL" id="JARJCM010000054">
    <property type="protein sequence ID" value="KAJ7034869.1"/>
    <property type="molecule type" value="Genomic_DNA"/>
</dbReference>
<comment type="caution">
    <text evidence="1">The sequence shown here is derived from an EMBL/GenBank/DDBJ whole genome shotgun (WGS) entry which is preliminary data.</text>
</comment>